<evidence type="ECO:0000256" key="6">
    <source>
        <dbReference type="ARBA" id="ARBA00022691"/>
    </source>
</evidence>
<dbReference type="PIRSF" id="PIRSF004967">
    <property type="entry name" value="DPH1"/>
    <property type="match status" value="1"/>
</dbReference>
<comment type="function">
    <text evidence="11">Catalyzes the first step of diphthamide biosynthesis, a post-translational modification of histidine which occurs in elongation factor 2.</text>
</comment>
<keyword evidence="6 11" id="KW-0949">S-adenosyl-L-methionine</keyword>
<dbReference type="InterPro" id="IPR035435">
    <property type="entry name" value="DPH1/DPH2_euk_archaea"/>
</dbReference>
<evidence type="ECO:0000313" key="14">
    <source>
        <dbReference type="Proteomes" id="UP000018208"/>
    </source>
</evidence>
<comment type="cofactor">
    <cofactor evidence="11">
        <name>[4Fe-4S] cluster</name>
        <dbReference type="ChEBI" id="CHEBI:49883"/>
    </cofactor>
    <text evidence="11">Binds 1 [4Fe-4S] cluster per subunit. The cluster is coordinated with 3 cysteines and an exchangeable S-adenosyl-L-methionine.</text>
</comment>
<dbReference type="GO" id="GO:0090560">
    <property type="term" value="F:2-(3-amino-3-carboxypropyl)histidine synthase activity"/>
    <property type="evidence" value="ECO:0007669"/>
    <property type="project" value="UniProtKB-UniRule"/>
</dbReference>
<evidence type="ECO:0000256" key="1">
    <source>
        <dbReference type="ARBA" id="ARBA00005156"/>
    </source>
</evidence>
<dbReference type="PANTHER" id="PTHR10762:SF1">
    <property type="entry name" value="2-(3-AMINO-3-CARBOXYPROPYL)HISTIDINE SYNTHASE SUBUNIT 1"/>
    <property type="match status" value="1"/>
</dbReference>
<dbReference type="EC" id="2.5.1.108" evidence="3 11"/>
<dbReference type="Gene3D" id="3.40.50.11840">
    <property type="entry name" value="Diphthamide synthesis DPH1/DPH2 domain 1"/>
    <property type="match status" value="1"/>
</dbReference>
<evidence type="ECO:0000256" key="10">
    <source>
        <dbReference type="ARBA" id="ARBA00048403"/>
    </source>
</evidence>
<dbReference type="SFLD" id="SFLDS00032">
    <property type="entry name" value="Radical_SAM_3-amino-3-carboxyp"/>
    <property type="match status" value="1"/>
</dbReference>
<keyword evidence="9" id="KW-0411">Iron-sulfur</keyword>
<reference evidence="12 13" key="1">
    <citation type="journal article" date="2014" name="PLoS Genet.">
        <title>The Genome of Spironucleus salmonicida Highlights a Fish Pathogen Adapted to Fluctuating Environments.</title>
        <authorList>
            <person name="Xu F."/>
            <person name="Jerlstrom-Hultqvist J."/>
            <person name="Einarsson E."/>
            <person name="Astvaldsson A."/>
            <person name="Svard S.G."/>
            <person name="Andersson J.O."/>
        </authorList>
    </citation>
    <scope>NUCLEOTIDE SEQUENCE</scope>
    <source>
        <strain evidence="13">ATCC 50377</strain>
    </source>
</reference>
<dbReference type="OrthoDB" id="1649088at2759"/>
<proteinExistence type="inferred from homology"/>
<keyword evidence="7" id="KW-0479">Metal-binding</keyword>
<dbReference type="InterPro" id="IPR042264">
    <property type="entry name" value="DPH1/DPH2_2"/>
</dbReference>
<accession>V6M2J8</accession>
<dbReference type="EMBL" id="AUWU02000007">
    <property type="protein sequence ID" value="KAH0570682.1"/>
    <property type="molecule type" value="Genomic_DNA"/>
</dbReference>
<organism evidence="12">
    <name type="scientific">Spironucleus salmonicida</name>
    <dbReference type="NCBI Taxonomy" id="348837"/>
    <lineage>
        <taxon>Eukaryota</taxon>
        <taxon>Metamonada</taxon>
        <taxon>Diplomonadida</taxon>
        <taxon>Hexamitidae</taxon>
        <taxon>Hexamitinae</taxon>
        <taxon>Spironucleus</taxon>
    </lineage>
</organism>
<evidence type="ECO:0000256" key="4">
    <source>
        <dbReference type="ARBA" id="ARBA00021915"/>
    </source>
</evidence>
<gene>
    <name evidence="12" type="ORF">SS50377_12464</name>
    <name evidence="13" type="ORF">SS50377_26968</name>
</gene>
<comment type="similarity">
    <text evidence="2 11">Belongs to the DPH1/DPH2 family. DPH1 subfamily.</text>
</comment>
<keyword evidence="14" id="KW-1185">Reference proteome</keyword>
<evidence type="ECO:0000313" key="13">
    <source>
        <dbReference type="EMBL" id="KAH0570682.1"/>
    </source>
</evidence>
<dbReference type="UniPathway" id="UPA00559"/>
<comment type="catalytic activity">
    <reaction evidence="10 11">
        <text>L-histidyl-[translation elongation factor 2] + S-adenosyl-L-methionine = 2-[(3S)-amino-3-carboxypropyl]-L-histidyl-[translation elongation factor 2] + S-methyl-5'-thioadenosine + H(+)</text>
        <dbReference type="Rhea" id="RHEA:36783"/>
        <dbReference type="Rhea" id="RHEA-COMP:9748"/>
        <dbReference type="Rhea" id="RHEA-COMP:9749"/>
        <dbReference type="ChEBI" id="CHEBI:15378"/>
        <dbReference type="ChEBI" id="CHEBI:17509"/>
        <dbReference type="ChEBI" id="CHEBI:29979"/>
        <dbReference type="ChEBI" id="CHEBI:59789"/>
        <dbReference type="ChEBI" id="CHEBI:73995"/>
        <dbReference type="EC" id="2.5.1.108"/>
    </reaction>
</comment>
<evidence type="ECO:0000256" key="5">
    <source>
        <dbReference type="ARBA" id="ARBA00022679"/>
    </source>
</evidence>
<evidence type="ECO:0000256" key="11">
    <source>
        <dbReference type="PIRNR" id="PIRNR004967"/>
    </source>
</evidence>
<evidence type="ECO:0000256" key="2">
    <source>
        <dbReference type="ARBA" id="ARBA00010173"/>
    </source>
</evidence>
<dbReference type="Gene3D" id="3.40.50.11850">
    <property type="entry name" value="Diphthamide synthesis DPH1/DPH2 domain 2"/>
    <property type="match status" value="1"/>
</dbReference>
<evidence type="ECO:0000313" key="12">
    <source>
        <dbReference type="EMBL" id="EST47479.1"/>
    </source>
</evidence>
<comment type="pathway">
    <text evidence="1 11">Protein modification; peptidyl-diphthamide biosynthesis.</text>
</comment>
<dbReference type="Pfam" id="PF01866">
    <property type="entry name" value="Diphthamide_syn"/>
    <property type="match status" value="1"/>
</dbReference>
<dbReference type="EMBL" id="KI546040">
    <property type="protein sequence ID" value="EST47479.1"/>
    <property type="molecule type" value="Genomic_DNA"/>
</dbReference>
<name>V6M2J8_9EUKA</name>
<dbReference type="NCBIfam" id="TIGR00322">
    <property type="entry name" value="diphth2_R"/>
    <property type="match status" value="1"/>
</dbReference>
<dbReference type="VEuPathDB" id="GiardiaDB:SS50377_26968"/>
<dbReference type="AlphaFoldDB" id="V6M2J8"/>
<dbReference type="GO" id="GO:0046872">
    <property type="term" value="F:metal ion binding"/>
    <property type="evidence" value="ECO:0007669"/>
    <property type="project" value="UniProtKB-KW"/>
</dbReference>
<dbReference type="GO" id="GO:0051539">
    <property type="term" value="F:4 iron, 4 sulfur cluster binding"/>
    <property type="evidence" value="ECO:0007669"/>
    <property type="project" value="UniProtKB-UniRule"/>
</dbReference>
<dbReference type="Proteomes" id="UP000018208">
    <property type="component" value="Unassembled WGS sequence"/>
</dbReference>
<keyword evidence="11" id="KW-0004">4Fe-4S</keyword>
<dbReference type="GO" id="GO:0017183">
    <property type="term" value="P:protein histidyl modification to diphthamide"/>
    <property type="evidence" value="ECO:0007669"/>
    <property type="project" value="UniProtKB-UniRule"/>
</dbReference>
<evidence type="ECO:0000256" key="3">
    <source>
        <dbReference type="ARBA" id="ARBA00012221"/>
    </source>
</evidence>
<dbReference type="Gene3D" id="3.40.50.11860">
    <property type="entry name" value="Diphthamide synthesis DPH1/DPH2 domain 3"/>
    <property type="match status" value="1"/>
</dbReference>
<keyword evidence="5 11" id="KW-0808">Transferase</keyword>
<reference evidence="13" key="2">
    <citation type="submission" date="2020-12" db="EMBL/GenBank/DDBJ databases">
        <title>New Spironucleus salmonicida genome in near-complete chromosomes.</title>
        <authorList>
            <person name="Xu F."/>
            <person name="Kurt Z."/>
            <person name="Jimenez-Gonzalez A."/>
            <person name="Astvaldsson A."/>
            <person name="Andersson J.O."/>
            <person name="Svard S.G."/>
        </authorList>
    </citation>
    <scope>NUCLEOTIDE SEQUENCE</scope>
    <source>
        <strain evidence="13">ATCC 50377</strain>
    </source>
</reference>
<dbReference type="InterPro" id="IPR042263">
    <property type="entry name" value="DPH1/DPH2_1"/>
</dbReference>
<protein>
    <recommendedName>
        <fullName evidence="4 11">2-(3-amino-3-carboxypropyl)histidine synthase subunit 1</fullName>
        <ecNumber evidence="3 11">2.5.1.108</ecNumber>
    </recommendedName>
</protein>
<evidence type="ECO:0000256" key="7">
    <source>
        <dbReference type="ARBA" id="ARBA00022723"/>
    </source>
</evidence>
<evidence type="ECO:0000256" key="9">
    <source>
        <dbReference type="ARBA" id="ARBA00023014"/>
    </source>
</evidence>
<sequence>MKSSDYDFELPRIYEFLQNSKVVALQFPEGLLSFAEEIALKIEDQLDILTIVIADVAYGACNADFSLIKEMQCDSFIHFGHSELVKGYLPSLYIPCKRTDSDVVQLCQKVNNYCEENNYKNIALTTTSQTFHFLPEMLKLLKQNITFSDFPALNKSETLGCTCKTFGSVDAIFSIVDGIFHAEGAVAMNKNIPVFRVDPRSLEIDREGQDVEARLEKREQLVDKIRGLQDSICFVLGTMGGQGSITLLQKYVKLAEQKFRKVYKMMVPEVYPQALNIPKCQIYVQMACPRLTIDWGEYYGNVINTVEFEKLLCPDIEDYPFLNFCGTKEVGSHLNTWNQ</sequence>
<dbReference type="InterPro" id="IPR016435">
    <property type="entry name" value="DPH1/DPH2"/>
</dbReference>
<evidence type="ECO:0000256" key="8">
    <source>
        <dbReference type="ARBA" id="ARBA00023004"/>
    </source>
</evidence>
<dbReference type="InterPro" id="IPR042265">
    <property type="entry name" value="DPH1/DPH2_3"/>
</dbReference>
<keyword evidence="8" id="KW-0408">Iron</keyword>
<dbReference type="PANTHER" id="PTHR10762">
    <property type="entry name" value="DIPHTHAMIDE BIOSYNTHESIS PROTEIN"/>
    <property type="match status" value="1"/>
</dbReference>